<evidence type="ECO:0000313" key="4">
    <source>
        <dbReference type="Proteomes" id="UP000827284"/>
    </source>
</evidence>
<evidence type="ECO:0000313" key="3">
    <source>
        <dbReference type="EMBL" id="GJJ78757.1"/>
    </source>
</evidence>
<keyword evidence="1" id="KW-0175">Coiled coil</keyword>
<name>A0A9P3M206_9FUNG</name>
<protein>
    <submittedName>
        <fullName evidence="3">Uncharacterized protein</fullName>
    </submittedName>
</protein>
<evidence type="ECO:0000256" key="1">
    <source>
        <dbReference type="SAM" id="Coils"/>
    </source>
</evidence>
<feature type="compositionally biased region" description="Basic residues" evidence="2">
    <location>
        <begin position="650"/>
        <end position="659"/>
    </location>
</feature>
<feature type="compositionally biased region" description="Low complexity" evidence="2">
    <location>
        <begin position="473"/>
        <end position="487"/>
    </location>
</feature>
<feature type="coiled-coil region" evidence="1">
    <location>
        <begin position="132"/>
        <end position="163"/>
    </location>
</feature>
<dbReference type="OrthoDB" id="2441315at2759"/>
<feature type="region of interest" description="Disordered" evidence="2">
    <location>
        <begin position="60"/>
        <end position="80"/>
    </location>
</feature>
<gene>
    <name evidence="3" type="ORF">EMPS_11116</name>
</gene>
<comment type="caution">
    <text evidence="3">The sequence shown here is derived from an EMBL/GenBank/DDBJ whole genome shotgun (WGS) entry which is preliminary data.</text>
</comment>
<proteinExistence type="predicted"/>
<sequence>MGAETISTHTIRNDATTTIVARTTTIVSEHEEVIADDKHHGGVVEGVKKTLRDYWFPSHAGAESDDDSEDAHIDHHADPTVFGSNSVMRRAYDYWKSLTKDADESAKELVLQAKKARDEAAQEAKWAMFGYKKEAREVFEAAEQKYKEALAAAEKVHEDAHEKARSRWFQQADCTQKEVGEVKDEHSSEITHKRWDKFKAAVDSLAFNPPKYACSPSSQYWFSRQNPAADSGWDCREIWDHPSRNSHAHGGLKTLEKKHLPVDKVHGILAGLLQQAGSKAKSAPSSTGAFDSTLKSVKDYYHNVLDRIARSEKGALEELDTVAEKLKGKLNEAKYHEEQTDSWLTSQWNAVIDNAGDTKSQYERVFKNALKGVKNSRTEAYNALISSLQRSVNQARTNVKDALRLSKNDSDKSKLLKAIQDASKSFSDSLKEAENKIKSAPKNAYDNAVESFNKETSHLKTRLEQAAEAARKSGSSISHQASKSASSVVRQAAEGGKSLRDDANRKLNEARKSADAIRHKASSKYDKASASVNAMWGAATPFAKVHDSYQQLLDDANTNLFGQHSSSGHHDVNSFYGALTALYFLCLARKIWLGRRHGVAGYTKSHGNLHVTKHGRRHSQGSSSSHDHHEHHEHDNHNRHGHHDELSGHTHSHGHLSHSGHHDNSFHAVLSKFTSVVPMTMMLLVLLELAGFSRVALHTLFAGLLTSQLLQCGYFNGLMEHLGILDSDLGEKILGRSAHHMGSQLAWIVFGLAGAANAIKVLHDHS</sequence>
<feature type="region of interest" description="Disordered" evidence="2">
    <location>
        <begin position="605"/>
        <end position="660"/>
    </location>
</feature>
<dbReference type="AlphaFoldDB" id="A0A9P3M206"/>
<dbReference type="PANTHER" id="PTHR47372">
    <property type="entry name" value="DAUER UP-REGULATED-RELATED"/>
    <property type="match status" value="1"/>
</dbReference>
<keyword evidence="4" id="KW-1185">Reference proteome</keyword>
<reference evidence="3" key="1">
    <citation type="submission" date="2021-11" db="EMBL/GenBank/DDBJ databases">
        <authorList>
            <person name="Herlambang A."/>
            <person name="Guo Y."/>
            <person name="Takashima Y."/>
            <person name="Nishizawa T."/>
        </authorList>
    </citation>
    <scope>NUCLEOTIDE SEQUENCE</scope>
    <source>
        <strain evidence="3">E1425</strain>
    </source>
</reference>
<feature type="region of interest" description="Disordered" evidence="2">
    <location>
        <begin position="467"/>
        <end position="504"/>
    </location>
</feature>
<feature type="compositionally biased region" description="Basic and acidic residues" evidence="2">
    <location>
        <begin position="625"/>
        <end position="648"/>
    </location>
</feature>
<evidence type="ECO:0000256" key="2">
    <source>
        <dbReference type="SAM" id="MobiDB-lite"/>
    </source>
</evidence>
<dbReference type="EMBL" id="BQFW01000015">
    <property type="protein sequence ID" value="GJJ78757.1"/>
    <property type="molecule type" value="Genomic_DNA"/>
</dbReference>
<organism evidence="3 4">
    <name type="scientific">Entomortierella parvispora</name>
    <dbReference type="NCBI Taxonomy" id="205924"/>
    <lineage>
        <taxon>Eukaryota</taxon>
        <taxon>Fungi</taxon>
        <taxon>Fungi incertae sedis</taxon>
        <taxon>Mucoromycota</taxon>
        <taxon>Mortierellomycotina</taxon>
        <taxon>Mortierellomycetes</taxon>
        <taxon>Mortierellales</taxon>
        <taxon>Mortierellaceae</taxon>
        <taxon>Entomortierella</taxon>
    </lineage>
</organism>
<reference evidence="3" key="2">
    <citation type="journal article" date="2022" name="Microbiol. Resour. Announc.">
        <title>Whole-Genome Sequence of Entomortierella parvispora E1425, a Mucoromycotan Fungus Associated with Burkholderiaceae-Related Endosymbiotic Bacteria.</title>
        <authorList>
            <person name="Herlambang A."/>
            <person name="Guo Y."/>
            <person name="Takashima Y."/>
            <person name="Narisawa K."/>
            <person name="Ohta H."/>
            <person name="Nishizawa T."/>
        </authorList>
    </citation>
    <scope>NUCLEOTIDE SEQUENCE</scope>
    <source>
        <strain evidence="3">E1425</strain>
    </source>
</reference>
<dbReference type="PANTHER" id="PTHR47372:SF11">
    <property type="entry name" value="RE19971P"/>
    <property type="match status" value="1"/>
</dbReference>
<dbReference type="Proteomes" id="UP000827284">
    <property type="component" value="Unassembled WGS sequence"/>
</dbReference>
<feature type="coiled-coil region" evidence="1">
    <location>
        <begin position="385"/>
        <end position="436"/>
    </location>
</feature>
<accession>A0A9P3M206</accession>